<keyword evidence="1" id="KW-0472">Membrane</keyword>
<evidence type="ECO:0000313" key="3">
    <source>
        <dbReference type="Proteomes" id="UP001597302"/>
    </source>
</evidence>
<keyword evidence="1" id="KW-0812">Transmembrane</keyword>
<protein>
    <submittedName>
        <fullName evidence="2">Uncharacterized protein</fullName>
    </submittedName>
</protein>
<dbReference type="Proteomes" id="UP001597302">
    <property type="component" value="Unassembled WGS sequence"/>
</dbReference>
<feature type="transmembrane region" description="Helical" evidence="1">
    <location>
        <begin position="12"/>
        <end position="31"/>
    </location>
</feature>
<sequence>MPPLDDVLSPQLQQAVVTGLFVAIGWIVVAGQTRRRDAALRRAREADLQRALLAEIRAHVFALEQQVPSAADAAALIARIETGDFVPTLPQHANDRIFAAVVADIHILPAPVIDPIVLYYRLLSIMEALATDLRRMARRDGARAAQMMGDYLSLMEETRDSGIQAIRVLTECLRGGVDAVEQMLDQDEADAAALVAQYLPGELAILRERLLREGLRDAPDARGVSSRSSDPRGR</sequence>
<proteinExistence type="predicted"/>
<keyword evidence="1" id="KW-1133">Transmembrane helix</keyword>
<dbReference type="EMBL" id="JBHTOQ010000020">
    <property type="protein sequence ID" value="MFD1481350.1"/>
    <property type="molecule type" value="Genomic_DNA"/>
</dbReference>
<evidence type="ECO:0000256" key="1">
    <source>
        <dbReference type="SAM" id="Phobius"/>
    </source>
</evidence>
<name>A0ABW4DYL7_9RHOB</name>
<accession>A0ABW4DYL7</accession>
<keyword evidence="3" id="KW-1185">Reference proteome</keyword>
<gene>
    <name evidence="2" type="ORF">ACFQ5P_08580</name>
</gene>
<evidence type="ECO:0000313" key="2">
    <source>
        <dbReference type="EMBL" id="MFD1481350.1"/>
    </source>
</evidence>
<reference evidence="3" key="1">
    <citation type="journal article" date="2019" name="Int. J. Syst. Evol. Microbiol.">
        <title>The Global Catalogue of Microorganisms (GCM) 10K type strain sequencing project: providing services to taxonomists for standard genome sequencing and annotation.</title>
        <authorList>
            <consortium name="The Broad Institute Genomics Platform"/>
            <consortium name="The Broad Institute Genome Sequencing Center for Infectious Disease"/>
            <person name="Wu L."/>
            <person name="Ma J."/>
        </authorList>
    </citation>
    <scope>NUCLEOTIDE SEQUENCE [LARGE SCALE GENOMIC DNA]</scope>
    <source>
        <strain evidence="3">CCM 8875</strain>
    </source>
</reference>
<comment type="caution">
    <text evidence="2">The sequence shown here is derived from an EMBL/GenBank/DDBJ whole genome shotgun (WGS) entry which is preliminary data.</text>
</comment>
<dbReference type="RefSeq" id="WP_131574489.1">
    <property type="nucleotide sequence ID" value="NZ_CBCSAJ010000008.1"/>
</dbReference>
<organism evidence="2 3">
    <name type="scientific">Paracoccus nototheniae</name>
    <dbReference type="NCBI Taxonomy" id="2489002"/>
    <lineage>
        <taxon>Bacteria</taxon>
        <taxon>Pseudomonadati</taxon>
        <taxon>Pseudomonadota</taxon>
        <taxon>Alphaproteobacteria</taxon>
        <taxon>Rhodobacterales</taxon>
        <taxon>Paracoccaceae</taxon>
        <taxon>Paracoccus</taxon>
    </lineage>
</organism>